<organism evidence="11 12">
    <name type="scientific">Actinokineospora auranticolor</name>
    <dbReference type="NCBI Taxonomy" id="155976"/>
    <lineage>
        <taxon>Bacteria</taxon>
        <taxon>Bacillati</taxon>
        <taxon>Actinomycetota</taxon>
        <taxon>Actinomycetes</taxon>
        <taxon>Pseudonocardiales</taxon>
        <taxon>Pseudonocardiaceae</taxon>
        <taxon>Actinokineospora</taxon>
    </lineage>
</organism>
<dbReference type="SUPFAM" id="SSF55874">
    <property type="entry name" value="ATPase domain of HSP90 chaperone/DNA topoisomerase II/histidine kinase"/>
    <property type="match status" value="1"/>
</dbReference>
<keyword evidence="9" id="KW-1133">Transmembrane helix</keyword>
<keyword evidence="6 11" id="KW-0418">Kinase</keyword>
<keyword evidence="4" id="KW-0808">Transferase</keyword>
<keyword evidence="12" id="KW-1185">Reference proteome</keyword>
<dbReference type="GO" id="GO:0000155">
    <property type="term" value="F:phosphorelay sensor kinase activity"/>
    <property type="evidence" value="ECO:0007669"/>
    <property type="project" value="InterPro"/>
</dbReference>
<proteinExistence type="predicted"/>
<evidence type="ECO:0000259" key="10">
    <source>
        <dbReference type="Pfam" id="PF07730"/>
    </source>
</evidence>
<feature type="transmembrane region" description="Helical" evidence="9">
    <location>
        <begin position="40"/>
        <end position="57"/>
    </location>
</feature>
<feature type="transmembrane region" description="Helical" evidence="9">
    <location>
        <begin position="132"/>
        <end position="151"/>
    </location>
</feature>
<evidence type="ECO:0000256" key="2">
    <source>
        <dbReference type="ARBA" id="ARBA00012438"/>
    </source>
</evidence>
<dbReference type="Proteomes" id="UP000239203">
    <property type="component" value="Unassembled WGS sequence"/>
</dbReference>
<dbReference type="GO" id="GO:0046983">
    <property type="term" value="F:protein dimerization activity"/>
    <property type="evidence" value="ECO:0007669"/>
    <property type="project" value="InterPro"/>
</dbReference>
<protein>
    <recommendedName>
        <fullName evidence="2">histidine kinase</fullName>
        <ecNumber evidence="2">2.7.13.3</ecNumber>
    </recommendedName>
</protein>
<accession>A0A2S6GGB1</accession>
<keyword evidence="3" id="KW-0597">Phosphoprotein</keyword>
<reference evidence="11 12" key="1">
    <citation type="submission" date="2018-02" db="EMBL/GenBank/DDBJ databases">
        <title>Genomic Encyclopedia of Archaeal and Bacterial Type Strains, Phase II (KMG-II): from individual species to whole genera.</title>
        <authorList>
            <person name="Goeker M."/>
        </authorList>
    </citation>
    <scope>NUCLEOTIDE SEQUENCE [LARGE SCALE GENOMIC DNA]</scope>
    <source>
        <strain evidence="11 12">YU 961-1</strain>
    </source>
</reference>
<dbReference type="EC" id="2.7.13.3" evidence="2"/>
<feature type="domain" description="Signal transduction histidine kinase subgroup 3 dimerisation and phosphoacceptor" evidence="10">
    <location>
        <begin position="185"/>
        <end position="251"/>
    </location>
</feature>
<comment type="caution">
    <text evidence="11">The sequence shown here is derived from an EMBL/GenBank/DDBJ whole genome shotgun (WGS) entry which is preliminary data.</text>
</comment>
<dbReference type="CDD" id="cd16917">
    <property type="entry name" value="HATPase_UhpB-NarQ-NarX-like"/>
    <property type="match status" value="1"/>
</dbReference>
<keyword evidence="9" id="KW-0472">Membrane</keyword>
<evidence type="ECO:0000256" key="1">
    <source>
        <dbReference type="ARBA" id="ARBA00000085"/>
    </source>
</evidence>
<dbReference type="EMBL" id="PTIX01000021">
    <property type="protein sequence ID" value="PPK64243.1"/>
    <property type="molecule type" value="Genomic_DNA"/>
</dbReference>
<name>A0A2S6GGB1_9PSEU</name>
<gene>
    <name evidence="11" type="ORF">CLV40_121107</name>
</gene>
<evidence type="ECO:0000256" key="9">
    <source>
        <dbReference type="SAM" id="Phobius"/>
    </source>
</evidence>
<evidence type="ECO:0000256" key="5">
    <source>
        <dbReference type="ARBA" id="ARBA00022741"/>
    </source>
</evidence>
<evidence type="ECO:0000256" key="3">
    <source>
        <dbReference type="ARBA" id="ARBA00022553"/>
    </source>
</evidence>
<dbReference type="InterPro" id="IPR011712">
    <property type="entry name" value="Sig_transdc_His_kin_sub3_dim/P"/>
</dbReference>
<evidence type="ECO:0000313" key="11">
    <source>
        <dbReference type="EMBL" id="PPK64243.1"/>
    </source>
</evidence>
<dbReference type="GO" id="GO:0005524">
    <property type="term" value="F:ATP binding"/>
    <property type="evidence" value="ECO:0007669"/>
    <property type="project" value="UniProtKB-KW"/>
</dbReference>
<feature type="transmembrane region" description="Helical" evidence="9">
    <location>
        <begin position="64"/>
        <end position="86"/>
    </location>
</feature>
<dbReference type="RefSeq" id="WP_245931632.1">
    <property type="nucleotide sequence ID" value="NZ_CP154825.1"/>
</dbReference>
<sequence length="384" mass="41141">MARAGRSGAWQIVLAFGLGVVLYFIDFPRLVHVDLLPGPMWARLLILTALSALQLLRHRAPVRAFLIGLVLLNLNLAMGLDLAVLLAFGDLLYAAVLYGSRRASRALIALVWVYLAAVVVIAVIIAPDVRTALLIMLSTCPLPALPAWWALNVRQQREIAIAERARADGLARIAELDRSAAVTAERAAMARDLHDVVAGHISAIAIQTEALLTMAPGADPERARTVLRSVRENSLASLHEMRAMIGVLRSPDGTQDGLTAPARLRQLDQLVRSARAAGLEVDVAVSGVDDLPAAVDLSAYRITQEALTNALKHAPGAKVRVDVRRERAAVVVEVDSDGRAALPNPVGAGLITMTERAESVGGTLVAGPRPTGWRVRAELPLEER</sequence>
<evidence type="ECO:0000256" key="8">
    <source>
        <dbReference type="ARBA" id="ARBA00023012"/>
    </source>
</evidence>
<dbReference type="InterPro" id="IPR036890">
    <property type="entry name" value="HATPase_C_sf"/>
</dbReference>
<feature type="transmembrane region" description="Helical" evidence="9">
    <location>
        <begin position="7"/>
        <end position="25"/>
    </location>
</feature>
<evidence type="ECO:0000256" key="7">
    <source>
        <dbReference type="ARBA" id="ARBA00022840"/>
    </source>
</evidence>
<keyword evidence="5" id="KW-0547">Nucleotide-binding</keyword>
<evidence type="ECO:0000256" key="6">
    <source>
        <dbReference type="ARBA" id="ARBA00022777"/>
    </source>
</evidence>
<evidence type="ECO:0000256" key="4">
    <source>
        <dbReference type="ARBA" id="ARBA00022679"/>
    </source>
</evidence>
<dbReference type="Gene3D" id="3.30.565.10">
    <property type="entry name" value="Histidine kinase-like ATPase, C-terminal domain"/>
    <property type="match status" value="1"/>
</dbReference>
<dbReference type="Gene3D" id="1.20.5.1930">
    <property type="match status" value="1"/>
</dbReference>
<dbReference type="Pfam" id="PF07730">
    <property type="entry name" value="HisKA_3"/>
    <property type="match status" value="1"/>
</dbReference>
<dbReference type="InterPro" id="IPR050482">
    <property type="entry name" value="Sensor_HK_TwoCompSys"/>
</dbReference>
<dbReference type="PANTHER" id="PTHR24421:SF10">
    <property type="entry name" value="NITRATE_NITRITE SENSOR PROTEIN NARQ"/>
    <property type="match status" value="1"/>
</dbReference>
<evidence type="ECO:0000313" key="12">
    <source>
        <dbReference type="Proteomes" id="UP000239203"/>
    </source>
</evidence>
<dbReference type="PANTHER" id="PTHR24421">
    <property type="entry name" value="NITRATE/NITRITE SENSOR PROTEIN NARX-RELATED"/>
    <property type="match status" value="1"/>
</dbReference>
<feature type="transmembrane region" description="Helical" evidence="9">
    <location>
        <begin position="106"/>
        <end position="125"/>
    </location>
</feature>
<dbReference type="GO" id="GO:0016020">
    <property type="term" value="C:membrane"/>
    <property type="evidence" value="ECO:0007669"/>
    <property type="project" value="InterPro"/>
</dbReference>
<keyword evidence="7" id="KW-0067">ATP-binding</keyword>
<keyword evidence="8" id="KW-0902">Two-component regulatory system</keyword>
<comment type="catalytic activity">
    <reaction evidence="1">
        <text>ATP + protein L-histidine = ADP + protein N-phospho-L-histidine.</text>
        <dbReference type="EC" id="2.7.13.3"/>
    </reaction>
</comment>
<keyword evidence="9" id="KW-0812">Transmembrane</keyword>
<dbReference type="AlphaFoldDB" id="A0A2S6GGB1"/>